<dbReference type="Proteomes" id="UP001139981">
    <property type="component" value="Unassembled WGS sequence"/>
</dbReference>
<dbReference type="EMBL" id="JANBVB010000019">
    <property type="protein sequence ID" value="KAJ2899727.1"/>
    <property type="molecule type" value="Genomic_DNA"/>
</dbReference>
<proteinExistence type="predicted"/>
<protein>
    <submittedName>
        <fullName evidence="1">Karyopherin</fullName>
    </submittedName>
</protein>
<accession>A0ACC1M9R5</accession>
<gene>
    <name evidence="1" type="primary">MSN5</name>
    <name evidence="1" type="ORF">IWW38_000864</name>
</gene>
<keyword evidence="2" id="KW-1185">Reference proteome</keyword>
<reference evidence="1" key="1">
    <citation type="submission" date="2022-07" db="EMBL/GenBank/DDBJ databases">
        <title>Phylogenomic reconstructions and comparative analyses of Kickxellomycotina fungi.</title>
        <authorList>
            <person name="Reynolds N.K."/>
            <person name="Stajich J.E."/>
            <person name="Barry K."/>
            <person name="Grigoriev I.V."/>
            <person name="Crous P."/>
            <person name="Smith M.E."/>
        </authorList>
    </citation>
    <scope>NUCLEOTIDE SEQUENCE</scope>
    <source>
        <strain evidence="1">CBS 190363</strain>
    </source>
</reference>
<comment type="caution">
    <text evidence="1">The sequence shown here is derived from an EMBL/GenBank/DDBJ whole genome shotgun (WGS) entry which is preliminary data.</text>
</comment>
<evidence type="ECO:0000313" key="1">
    <source>
        <dbReference type="EMBL" id="KAJ2899727.1"/>
    </source>
</evidence>
<organism evidence="1 2">
    <name type="scientific">Coemansia aciculifera</name>
    <dbReference type="NCBI Taxonomy" id="417176"/>
    <lineage>
        <taxon>Eukaryota</taxon>
        <taxon>Fungi</taxon>
        <taxon>Fungi incertae sedis</taxon>
        <taxon>Zoopagomycota</taxon>
        <taxon>Kickxellomycotina</taxon>
        <taxon>Kickxellomycetes</taxon>
        <taxon>Kickxellales</taxon>
        <taxon>Kickxellaceae</taxon>
        <taxon>Coemansia</taxon>
    </lineage>
</organism>
<sequence>MDPLVVNRVVQALECVYSSDTSAEQRREAEAVCEQLRNDAGASAYGLYLADAANGYPAMVRHFGLQVVEHVIRHRYGTEALDAAGCIGLRDRVYGLIFNPSDNPLYIRAKLAELLVMVIVRAWPSPEWADLSAQLMRLYGGGGQSKAEEEAREMALSVWRTLGEEMFVYERDPVVTIRKSQLTNGVVGALLPKSVVDELYPSGYRTDSVVKKTKKAAVSQIVLESGNEDGWLLRWAQYIHELSAAFQPARDSRLLAVIDTIAVYLDWVPIRALAATQVIPSLASALLVAGSDAVRRRASEALEAITRRYVSTGEDRDTVLFLIAQNLQVMDAISQAYAATTTPDNSWEDSAEALATARTLAVIAANLVNLHWARKKIETSVLEHPEALLALLAAIARDARHTVAAPVLGCWGTSILRHKAIARDPRVAAQFGGLAEHATQALFGVCRAASVLQRGGSVESAGIDEDEAGEFANTGELRGYLTSDVRTRLLGIVRGLCQMDPAGFVTWILPSVEPVLGGQSETAVAEAAFFVIDTVLASLDELEQQALADGDDVMALVAARGPSLALGRLVVQFAASDSLALRQLATLPALAFLLRPAAVGVEGEARNLLLAVLQKCASSLDSTGDLAAVTVARRASAALVRLALAIPDSLMLVYGDLARLVDTRIGDPAVPSSVKAYLREFQLALIGGATVSCTLAQRLELAQPVVQPMVHALSSLVPALESPSAFIEFLGLPQLDHALAKGLPLGDAEARGRRTGLLNTLSTLFICLGRTLGTGDGIVGLTAVWTEYANHLATPLLLLVRCIHALWNPAHWQHLPWQSSQAHNALFGITSREEGGPEEEHNSNHPLKEARDIANAVAVLRGHAYRCLGKLAYLPVLFTLPVMTSNFTGCLFADVATLTPRHWRLLLNEVMRPILKTMSQESGGGSYVSEWLSPLFSFCTERLDAEWQASRDSTVVALRNVEEEIARDAALRDWTRAWSQLLAELLAAVGCVIPGATQIEHDLMSNARVVAITTEPKTGSSGSNPALGAWLLHSPDMLAATLTACLAALQFSDTQAVNRVVGLLAELTPALCLIVLVAMYDPPTPAHASTATAYTTRIDSTLVGKGGSGGGEPSPLFSWLSSDCISALCTVLCDPMLIDVQDHVLTTIADMAYYSAAVAERMPSTAAWSFRNRDISSSSSAVVGDPGTAFRHAILGTLTASSSTLTDKALQNAFVQIVSESESKRRRALLRVAMQPMLAVEKSKMFEKSKPTNAAVKPHPSSGSVVVDASTWSNKRAGQSTSLLDTDDDLFDLSHLMP</sequence>
<name>A0ACC1M9R5_9FUNG</name>
<evidence type="ECO:0000313" key="2">
    <source>
        <dbReference type="Proteomes" id="UP001139981"/>
    </source>
</evidence>